<dbReference type="AlphaFoldDB" id="A0A0C3DAU4"/>
<protein>
    <recommendedName>
        <fullName evidence="1">N-acetyltransferase domain-containing protein</fullName>
    </recommendedName>
</protein>
<dbReference type="InParanoid" id="A0A0C3DAU4"/>
<gene>
    <name evidence="2" type="ORF">OIDMADRAFT_104916</name>
</gene>
<dbReference type="Proteomes" id="UP000054321">
    <property type="component" value="Unassembled WGS sequence"/>
</dbReference>
<evidence type="ECO:0000313" key="3">
    <source>
        <dbReference type="Proteomes" id="UP000054321"/>
    </source>
</evidence>
<name>A0A0C3DAU4_OIDMZ</name>
<dbReference type="PANTHER" id="PTHR43792">
    <property type="entry name" value="GNAT FAMILY, PUTATIVE (AFU_ORTHOLOGUE AFUA_3G00765)-RELATED-RELATED"/>
    <property type="match status" value="1"/>
</dbReference>
<dbReference type="GO" id="GO:0016747">
    <property type="term" value="F:acyltransferase activity, transferring groups other than amino-acyl groups"/>
    <property type="evidence" value="ECO:0007669"/>
    <property type="project" value="InterPro"/>
</dbReference>
<dbReference type="HOGENOM" id="CLU_082496_0_0_1"/>
<reference evidence="2 3" key="1">
    <citation type="submission" date="2014-04" db="EMBL/GenBank/DDBJ databases">
        <authorList>
            <consortium name="DOE Joint Genome Institute"/>
            <person name="Kuo A."/>
            <person name="Martino E."/>
            <person name="Perotto S."/>
            <person name="Kohler A."/>
            <person name="Nagy L.G."/>
            <person name="Floudas D."/>
            <person name="Copeland A."/>
            <person name="Barry K.W."/>
            <person name="Cichocki N."/>
            <person name="Veneault-Fourrey C."/>
            <person name="LaButti K."/>
            <person name="Lindquist E.A."/>
            <person name="Lipzen A."/>
            <person name="Lundell T."/>
            <person name="Morin E."/>
            <person name="Murat C."/>
            <person name="Sun H."/>
            <person name="Tunlid A."/>
            <person name="Henrissat B."/>
            <person name="Grigoriev I.V."/>
            <person name="Hibbett D.S."/>
            <person name="Martin F."/>
            <person name="Nordberg H.P."/>
            <person name="Cantor M.N."/>
            <person name="Hua S.X."/>
        </authorList>
    </citation>
    <scope>NUCLEOTIDE SEQUENCE [LARGE SCALE GENOMIC DNA]</scope>
    <source>
        <strain evidence="2 3">Zn</strain>
    </source>
</reference>
<accession>A0A0C3DAU4</accession>
<dbReference type="OrthoDB" id="64477at2759"/>
<keyword evidence="3" id="KW-1185">Reference proteome</keyword>
<dbReference type="InterPro" id="IPR000182">
    <property type="entry name" value="GNAT_dom"/>
</dbReference>
<sequence length="221" mass="24423">MASPSLPPHARPFHVIHTPRLIIRSSIESDALAVNILRTEQLNNPFGGVVNPDLSVDVQRERIAADAITTAEGKNAWMVVILTDPKPTDASIEGLRVKEGILIGNTGFNCFPLKPTLADPLKEAIAGDTGALIDYRFARKGFAIETLSAVIEYGFQELRCGMISLDTNFDNEPFRNVMRTMGIGEGTIHGEGEGREAKYLFDRSIWEIAKEHMKAEGKWYL</sequence>
<dbReference type="InterPro" id="IPR051531">
    <property type="entry name" value="N-acetyltransferase"/>
</dbReference>
<dbReference type="EMBL" id="KN832879">
    <property type="protein sequence ID" value="KIM99047.1"/>
    <property type="molecule type" value="Genomic_DNA"/>
</dbReference>
<feature type="domain" description="N-acetyltransferase" evidence="1">
    <location>
        <begin position="20"/>
        <end position="182"/>
    </location>
</feature>
<evidence type="ECO:0000313" key="2">
    <source>
        <dbReference type="EMBL" id="KIM99047.1"/>
    </source>
</evidence>
<reference evidence="3" key="2">
    <citation type="submission" date="2015-01" db="EMBL/GenBank/DDBJ databases">
        <title>Evolutionary Origins and Diversification of the Mycorrhizal Mutualists.</title>
        <authorList>
            <consortium name="DOE Joint Genome Institute"/>
            <consortium name="Mycorrhizal Genomics Consortium"/>
            <person name="Kohler A."/>
            <person name="Kuo A."/>
            <person name="Nagy L.G."/>
            <person name="Floudas D."/>
            <person name="Copeland A."/>
            <person name="Barry K.W."/>
            <person name="Cichocki N."/>
            <person name="Veneault-Fourrey C."/>
            <person name="LaButti K."/>
            <person name="Lindquist E.A."/>
            <person name="Lipzen A."/>
            <person name="Lundell T."/>
            <person name="Morin E."/>
            <person name="Murat C."/>
            <person name="Riley R."/>
            <person name="Ohm R."/>
            <person name="Sun H."/>
            <person name="Tunlid A."/>
            <person name="Henrissat B."/>
            <person name="Grigoriev I.V."/>
            <person name="Hibbett D.S."/>
            <person name="Martin F."/>
        </authorList>
    </citation>
    <scope>NUCLEOTIDE SEQUENCE [LARGE SCALE GENOMIC DNA]</scope>
    <source>
        <strain evidence="3">Zn</strain>
    </source>
</reference>
<dbReference type="InterPro" id="IPR016181">
    <property type="entry name" value="Acyl_CoA_acyltransferase"/>
</dbReference>
<proteinExistence type="predicted"/>
<evidence type="ECO:0000259" key="1">
    <source>
        <dbReference type="Pfam" id="PF13302"/>
    </source>
</evidence>
<dbReference type="Pfam" id="PF13302">
    <property type="entry name" value="Acetyltransf_3"/>
    <property type="match status" value="1"/>
</dbReference>
<organism evidence="2 3">
    <name type="scientific">Oidiodendron maius (strain Zn)</name>
    <dbReference type="NCBI Taxonomy" id="913774"/>
    <lineage>
        <taxon>Eukaryota</taxon>
        <taxon>Fungi</taxon>
        <taxon>Dikarya</taxon>
        <taxon>Ascomycota</taxon>
        <taxon>Pezizomycotina</taxon>
        <taxon>Leotiomycetes</taxon>
        <taxon>Leotiomycetes incertae sedis</taxon>
        <taxon>Myxotrichaceae</taxon>
        <taxon>Oidiodendron</taxon>
    </lineage>
</organism>
<dbReference type="SUPFAM" id="SSF55729">
    <property type="entry name" value="Acyl-CoA N-acyltransferases (Nat)"/>
    <property type="match status" value="1"/>
</dbReference>
<dbReference type="Gene3D" id="3.40.630.30">
    <property type="match status" value="1"/>
</dbReference>